<evidence type="ECO:0000313" key="3">
    <source>
        <dbReference type="Proteomes" id="UP000305541"/>
    </source>
</evidence>
<dbReference type="AlphaFoldDB" id="A0A5R9BX89"/>
<name>A0A5R9BX89_9LACO</name>
<organism evidence="2 3">
    <name type="scientific">Pediococcus stilesii</name>
    <dbReference type="NCBI Taxonomy" id="331679"/>
    <lineage>
        <taxon>Bacteria</taxon>
        <taxon>Bacillati</taxon>
        <taxon>Bacillota</taxon>
        <taxon>Bacilli</taxon>
        <taxon>Lactobacillales</taxon>
        <taxon>Lactobacillaceae</taxon>
        <taxon>Pediococcus</taxon>
    </lineage>
</organism>
<dbReference type="OrthoDB" id="2248033at2"/>
<feature type="transmembrane region" description="Helical" evidence="1">
    <location>
        <begin position="90"/>
        <end position="116"/>
    </location>
</feature>
<reference evidence="2 3" key="1">
    <citation type="submission" date="2019-05" db="EMBL/GenBank/DDBJ databases">
        <title>The metagenome of a microbial culture collection derived from dairy environment covers the genomic content of the human microbiome.</title>
        <authorList>
            <person name="Roder T."/>
            <person name="Wuthrich D."/>
            <person name="Sattari Z."/>
            <person name="Von Ah U."/>
            <person name="Bar C."/>
            <person name="Ronchi F."/>
            <person name="Macpherson A.J."/>
            <person name="Ganal-Vonarburg S.C."/>
            <person name="Bruggmann R."/>
            <person name="Vergeres G."/>
        </authorList>
    </citation>
    <scope>NUCLEOTIDE SEQUENCE [LARGE SCALE GENOMIC DNA]</scope>
    <source>
        <strain evidence="2 3">FAM 18815</strain>
    </source>
</reference>
<feature type="transmembrane region" description="Helical" evidence="1">
    <location>
        <begin position="179"/>
        <end position="204"/>
    </location>
</feature>
<evidence type="ECO:0000256" key="1">
    <source>
        <dbReference type="SAM" id="Phobius"/>
    </source>
</evidence>
<keyword evidence="1" id="KW-0812">Transmembrane</keyword>
<gene>
    <name evidence="2" type="ORF">FEZ51_05320</name>
</gene>
<dbReference type="RefSeq" id="WP_138474276.1">
    <property type="nucleotide sequence ID" value="NZ_VBTH01000007.1"/>
</dbReference>
<comment type="caution">
    <text evidence="2">The sequence shown here is derived from an EMBL/GenBank/DDBJ whole genome shotgun (WGS) entry which is preliminary data.</text>
</comment>
<sequence length="253" mass="28211">MTKLMALTSNMVRNKVKTIHGLFGIYVLVTLVLSAYQTLRYHVKIGGWIEYAEVVGAFATFIVFLIIIIRTEKILDSSTYRLIPITEGKLYTANIVSTIVAFLYFELLNLIFTFLLNPVSFIRGLNSTLNDTPLSILLIMVAMIFAMFVLIVALVTLMHLVNSVGTTFLPAIGQKITRVVMVVLSIVVVSYVFGGLQYLVSLIFTRTQVFNSDNGFWVATALSPVYVLVLALIISAVNIYLLRNWVEIKVKAG</sequence>
<keyword evidence="1" id="KW-1133">Transmembrane helix</keyword>
<dbReference type="Proteomes" id="UP000305541">
    <property type="component" value="Unassembled WGS sequence"/>
</dbReference>
<feature type="transmembrane region" description="Helical" evidence="1">
    <location>
        <begin position="21"/>
        <end position="39"/>
    </location>
</feature>
<keyword evidence="1" id="KW-0472">Membrane</keyword>
<feature type="transmembrane region" description="Helical" evidence="1">
    <location>
        <begin position="216"/>
        <end position="241"/>
    </location>
</feature>
<accession>A0A5R9BX89</accession>
<proteinExistence type="predicted"/>
<evidence type="ECO:0000313" key="2">
    <source>
        <dbReference type="EMBL" id="TLQ04482.1"/>
    </source>
</evidence>
<feature type="transmembrane region" description="Helical" evidence="1">
    <location>
        <begin position="136"/>
        <end position="158"/>
    </location>
</feature>
<protein>
    <submittedName>
        <fullName evidence="2">Uncharacterized protein</fullName>
    </submittedName>
</protein>
<dbReference type="EMBL" id="VBTH01000007">
    <property type="protein sequence ID" value="TLQ04482.1"/>
    <property type="molecule type" value="Genomic_DNA"/>
</dbReference>
<feature type="transmembrane region" description="Helical" evidence="1">
    <location>
        <begin position="51"/>
        <end position="69"/>
    </location>
</feature>